<dbReference type="InterPro" id="IPR017162">
    <property type="entry name" value="UCP037266"/>
</dbReference>
<evidence type="ECO:0008006" key="3">
    <source>
        <dbReference type="Google" id="ProtNLM"/>
    </source>
</evidence>
<evidence type="ECO:0000313" key="1">
    <source>
        <dbReference type="EMBL" id="SDJ57461.1"/>
    </source>
</evidence>
<reference evidence="2" key="1">
    <citation type="submission" date="2016-10" db="EMBL/GenBank/DDBJ databases">
        <authorList>
            <person name="Varghese N."/>
            <person name="Submissions S."/>
        </authorList>
    </citation>
    <scope>NUCLEOTIDE SEQUENCE [LARGE SCALE GENOMIC DNA]</scope>
    <source>
        <strain evidence="2">DSM 23317</strain>
    </source>
</reference>
<dbReference type="SUPFAM" id="SSF46785">
    <property type="entry name" value="Winged helix' DNA-binding domain"/>
    <property type="match status" value="1"/>
</dbReference>
<evidence type="ECO:0000313" key="2">
    <source>
        <dbReference type="Proteomes" id="UP000199527"/>
    </source>
</evidence>
<dbReference type="RefSeq" id="WP_090365528.1">
    <property type="nucleotide sequence ID" value="NZ_FNEM01000010.1"/>
</dbReference>
<protein>
    <recommendedName>
        <fullName evidence="3">Helix-turn-helix domain-containing protein</fullName>
    </recommendedName>
</protein>
<dbReference type="InterPro" id="IPR036390">
    <property type="entry name" value="WH_DNA-bd_sf"/>
</dbReference>
<dbReference type="Proteomes" id="UP000199527">
    <property type="component" value="Unassembled WGS sequence"/>
</dbReference>
<sequence length="92" mass="10576">MLNPTFSRRLLLLHEIDQHDKASVPELMKSLGWPRRTLQDIIKALPGLGVQIEFVEDGVRHNDGHYRITDWGPINPKWVKAQLSELQQAIQA</sequence>
<dbReference type="InterPro" id="IPR036388">
    <property type="entry name" value="WH-like_DNA-bd_sf"/>
</dbReference>
<dbReference type="EMBL" id="FNEM01000010">
    <property type="protein sequence ID" value="SDJ57461.1"/>
    <property type="molecule type" value="Genomic_DNA"/>
</dbReference>
<dbReference type="PIRSF" id="PIRSF037266">
    <property type="entry name" value="UCP037266"/>
    <property type="match status" value="1"/>
</dbReference>
<dbReference type="OrthoDB" id="5735527at2"/>
<keyword evidence="2" id="KW-1185">Reference proteome</keyword>
<accession>A0A1G8UUJ2</accession>
<dbReference type="Gene3D" id="1.10.10.10">
    <property type="entry name" value="Winged helix-like DNA-binding domain superfamily/Winged helix DNA-binding domain"/>
    <property type="match status" value="1"/>
</dbReference>
<proteinExistence type="predicted"/>
<dbReference type="Pfam" id="PF09904">
    <property type="entry name" value="HTH_43"/>
    <property type="match status" value="1"/>
</dbReference>
<organism evidence="1 2">
    <name type="scientific">Ferrimonas sediminum</name>
    <dbReference type="NCBI Taxonomy" id="718193"/>
    <lineage>
        <taxon>Bacteria</taxon>
        <taxon>Pseudomonadati</taxon>
        <taxon>Pseudomonadota</taxon>
        <taxon>Gammaproteobacteria</taxon>
        <taxon>Alteromonadales</taxon>
        <taxon>Ferrimonadaceae</taxon>
        <taxon>Ferrimonas</taxon>
    </lineage>
</organism>
<name>A0A1G8UUJ2_9GAMM</name>
<dbReference type="AlphaFoldDB" id="A0A1G8UUJ2"/>
<gene>
    <name evidence="1" type="ORF">SAMN04488540_1102</name>
</gene>